<gene>
    <name evidence="1" type="ORF">KW868_15330</name>
</gene>
<proteinExistence type="predicted"/>
<dbReference type="InterPro" id="IPR006597">
    <property type="entry name" value="Sel1-like"/>
</dbReference>
<dbReference type="InterPro" id="IPR050767">
    <property type="entry name" value="Sel1_AlgK"/>
</dbReference>
<dbReference type="Pfam" id="PF08238">
    <property type="entry name" value="Sel1"/>
    <property type="match status" value="4"/>
</dbReference>
<accession>A0A6A1RJY5</accession>
<sequence length="172" mass="19024">METLANPTFSNELLSKAKSGDAVAQLELADVYIHGYGIDEDETQAELWATKSAENGNAKAMYWLGDGYATYAGLVEDMDPADADEHYKKAFTWFSKGLDQNHSESMVGLANLYSRGDGINKDSQKALEIRKKAASLGNKEAMRDIAFMYEHGLGVEENKETAKLWQDKASDK</sequence>
<dbReference type="AlphaFoldDB" id="A0A6A1RJY5"/>
<dbReference type="Proteomes" id="UP000887320">
    <property type="component" value="Unassembled WGS sequence"/>
</dbReference>
<dbReference type="PANTHER" id="PTHR11102">
    <property type="entry name" value="SEL-1-LIKE PROTEIN"/>
    <property type="match status" value="1"/>
</dbReference>
<reference evidence="1" key="1">
    <citation type="submission" date="2021-07" db="EMBL/GenBank/DDBJ databases">
        <authorList>
            <person name="Fernandez M."/>
            <person name="Pereira P."/>
            <person name="Torres Tejerizo G.A."/>
            <person name="Gonzalez P."/>
            <person name="Agostini E."/>
        </authorList>
    </citation>
    <scope>NUCLEOTIDE SEQUENCE</scope>
    <source>
        <strain evidence="1">SFC 500-1A</strain>
    </source>
</reference>
<name>A0A6A1RJY5_ACIGI</name>
<dbReference type="EMBL" id="JAHWXT010000005">
    <property type="protein sequence ID" value="MCF0265819.1"/>
    <property type="molecule type" value="Genomic_DNA"/>
</dbReference>
<dbReference type="Gene3D" id="1.25.40.10">
    <property type="entry name" value="Tetratricopeptide repeat domain"/>
    <property type="match status" value="1"/>
</dbReference>
<evidence type="ECO:0000313" key="1">
    <source>
        <dbReference type="EMBL" id="MCF0265819.1"/>
    </source>
</evidence>
<dbReference type="SUPFAM" id="SSF81901">
    <property type="entry name" value="HCP-like"/>
    <property type="match status" value="1"/>
</dbReference>
<dbReference type="PANTHER" id="PTHR11102:SF160">
    <property type="entry name" value="ERAD-ASSOCIATED E3 UBIQUITIN-PROTEIN LIGASE COMPONENT HRD3"/>
    <property type="match status" value="1"/>
</dbReference>
<dbReference type="InterPro" id="IPR011990">
    <property type="entry name" value="TPR-like_helical_dom_sf"/>
</dbReference>
<organism evidence="1 2">
    <name type="scientific">Acinetobacter guillouiae</name>
    <name type="common">Acinetobacter genomosp. 11</name>
    <dbReference type="NCBI Taxonomy" id="106649"/>
    <lineage>
        <taxon>Bacteria</taxon>
        <taxon>Pseudomonadati</taxon>
        <taxon>Pseudomonadota</taxon>
        <taxon>Gammaproteobacteria</taxon>
        <taxon>Moraxellales</taxon>
        <taxon>Moraxellaceae</taxon>
        <taxon>Acinetobacter</taxon>
    </lineage>
</organism>
<dbReference type="SMART" id="SM00671">
    <property type="entry name" value="SEL1"/>
    <property type="match status" value="4"/>
</dbReference>
<dbReference type="RefSeq" id="WP_004724590.1">
    <property type="nucleotide sequence ID" value="NZ_BBRY01000015.1"/>
</dbReference>
<evidence type="ECO:0000313" key="2">
    <source>
        <dbReference type="Proteomes" id="UP000887320"/>
    </source>
</evidence>
<protein>
    <submittedName>
        <fullName evidence="1">Sel1 repeat family protein</fullName>
    </submittedName>
</protein>
<comment type="caution">
    <text evidence="1">The sequence shown here is derived from an EMBL/GenBank/DDBJ whole genome shotgun (WGS) entry which is preliminary data.</text>
</comment>